<dbReference type="Pfam" id="PF00732">
    <property type="entry name" value="GMC_oxred_N"/>
    <property type="match status" value="1"/>
</dbReference>
<feature type="domain" description="Glucose-methanol-choline oxidoreductase C-terminal" evidence="6">
    <location>
        <begin position="442"/>
        <end position="558"/>
    </location>
</feature>
<keyword evidence="2" id="KW-0285">Flavoprotein</keyword>
<comment type="similarity">
    <text evidence="1">Belongs to the GMC oxidoreductase family.</text>
</comment>
<keyword evidence="8" id="KW-1185">Reference proteome</keyword>
<evidence type="ECO:0000313" key="7">
    <source>
        <dbReference type="EMBL" id="KAA0018153.1"/>
    </source>
</evidence>
<dbReference type="InterPro" id="IPR007867">
    <property type="entry name" value="GMC_OxRtase_C"/>
</dbReference>
<accession>A0A640WDU9</accession>
<proteinExistence type="inferred from homology"/>
<dbReference type="Pfam" id="PF05199">
    <property type="entry name" value="GMC_oxred_C"/>
    <property type="match status" value="1"/>
</dbReference>
<evidence type="ECO:0000259" key="6">
    <source>
        <dbReference type="Pfam" id="PF05199"/>
    </source>
</evidence>
<reference evidence="7 8" key="1">
    <citation type="submission" date="2019-08" db="EMBL/GenBank/DDBJ databases">
        <title>Bioinformatics analysis of the strain L3 and L5.</title>
        <authorList>
            <person name="Li X."/>
        </authorList>
    </citation>
    <scope>NUCLEOTIDE SEQUENCE [LARGE SCALE GENOMIC DNA]</scope>
    <source>
        <strain evidence="7 8">L3</strain>
    </source>
</reference>
<evidence type="ECO:0000256" key="4">
    <source>
        <dbReference type="ARBA" id="ARBA00023002"/>
    </source>
</evidence>
<dbReference type="AlphaFoldDB" id="A0A640WDU9"/>
<protein>
    <submittedName>
        <fullName evidence="7">GMC family oxidoreductase</fullName>
    </submittedName>
</protein>
<evidence type="ECO:0000313" key="8">
    <source>
        <dbReference type="Proteomes" id="UP000466024"/>
    </source>
</evidence>
<feature type="domain" description="Glucose-methanol-choline oxidoreductase N-terminal" evidence="5">
    <location>
        <begin position="139"/>
        <end position="334"/>
    </location>
</feature>
<dbReference type="PANTHER" id="PTHR46056:SF12">
    <property type="entry name" value="LONG-CHAIN-ALCOHOL OXIDASE"/>
    <property type="match status" value="1"/>
</dbReference>
<dbReference type="GO" id="GO:0016614">
    <property type="term" value="F:oxidoreductase activity, acting on CH-OH group of donors"/>
    <property type="evidence" value="ECO:0007669"/>
    <property type="project" value="InterPro"/>
</dbReference>
<keyword evidence="3" id="KW-0274">FAD</keyword>
<evidence type="ECO:0000256" key="3">
    <source>
        <dbReference type="ARBA" id="ARBA00022827"/>
    </source>
</evidence>
<dbReference type="Proteomes" id="UP000466024">
    <property type="component" value="Unassembled WGS sequence"/>
</dbReference>
<organism evidence="7 8">
    <name type="scientific">Salinicola corii</name>
    <dbReference type="NCBI Taxonomy" id="2606937"/>
    <lineage>
        <taxon>Bacteria</taxon>
        <taxon>Pseudomonadati</taxon>
        <taxon>Pseudomonadota</taxon>
        <taxon>Gammaproteobacteria</taxon>
        <taxon>Oceanospirillales</taxon>
        <taxon>Halomonadaceae</taxon>
        <taxon>Salinicola</taxon>
    </lineage>
</organism>
<dbReference type="PANTHER" id="PTHR46056">
    <property type="entry name" value="LONG-CHAIN-ALCOHOL OXIDASE"/>
    <property type="match status" value="1"/>
</dbReference>
<dbReference type="GO" id="GO:0050660">
    <property type="term" value="F:flavin adenine dinucleotide binding"/>
    <property type="evidence" value="ECO:0007669"/>
    <property type="project" value="InterPro"/>
</dbReference>
<dbReference type="InterPro" id="IPR000172">
    <property type="entry name" value="GMC_OxRdtase_N"/>
</dbReference>
<name>A0A640WDU9_9GAMM</name>
<evidence type="ECO:0000259" key="5">
    <source>
        <dbReference type="Pfam" id="PF00732"/>
    </source>
</evidence>
<dbReference type="Gene3D" id="3.50.50.60">
    <property type="entry name" value="FAD/NAD(P)-binding domain"/>
    <property type="match status" value="2"/>
</dbReference>
<keyword evidence="4" id="KW-0560">Oxidoreductase</keyword>
<dbReference type="SUPFAM" id="SSF51905">
    <property type="entry name" value="FAD/NAD(P)-binding domain"/>
    <property type="match status" value="1"/>
</dbReference>
<gene>
    <name evidence="7" type="ORF">F0A16_10505</name>
</gene>
<dbReference type="SUPFAM" id="SSF54373">
    <property type="entry name" value="FAD-linked reductases, C-terminal domain"/>
    <property type="match status" value="1"/>
</dbReference>
<sequence length="574" mass="63233">MTRAICIAALTISPGYRSRPTRRAGRFPLTRPRPDLGAALITKRRNGVTDYTNQRVFDHDDDGVVVVIGSGAGGGTLANGLARQGIKVVLLEAGGLHTRTDFHTDEWRAYEQLSWLDPRTTSGSWRVAQDFPNLPAWICKTVGGSTSHWSACSLRIQPHEFEARTRYGAIEGTTLLDWPIGYDDLAPYYDRAERRLNVTRTNDIPGLPGNNNFKVMYAGARKLGYECNTGRMAINSRQADGRDPCQQRGFCFQGCRSGAKWSTLNTEIPEALATGNCEMRTRAHVAEITHDASGKVTGVSYFDGNAELRHQKARVVAVAGNSIETPRLLLNSASTLFPDGLANGSGHVGKHYMRHMTGSVYAAFEQPVHMYRGTVMAGIIPDESRHDDSRGFAGGYEMETIALGLPLAAAFLNPGAWGRDFTRMIDQYDHLAAMWLVGEDMPRDTNRVTLNQEVRDQHGLPVANVHYDDHDNDVAMRNHAYRQGSDVYRAAGAVDVYEVPPYPSTHNLGTCRMSEKPEDGVCNGFGQTHEVNNLFIADGSQFTTSAAENPTLTIIAMAMRQAEHIGEQMKSRTI</sequence>
<evidence type="ECO:0000256" key="2">
    <source>
        <dbReference type="ARBA" id="ARBA00022630"/>
    </source>
</evidence>
<evidence type="ECO:0000256" key="1">
    <source>
        <dbReference type="ARBA" id="ARBA00010790"/>
    </source>
</evidence>
<comment type="caution">
    <text evidence="7">The sequence shown here is derived from an EMBL/GenBank/DDBJ whole genome shotgun (WGS) entry which is preliminary data.</text>
</comment>
<dbReference type="InterPro" id="IPR036188">
    <property type="entry name" value="FAD/NAD-bd_sf"/>
</dbReference>
<dbReference type="EMBL" id="VTPX01000005">
    <property type="protein sequence ID" value="KAA0018153.1"/>
    <property type="molecule type" value="Genomic_DNA"/>
</dbReference>